<gene>
    <name evidence="17" type="ORF">IW254_001170</name>
</gene>
<evidence type="ECO:0000256" key="5">
    <source>
        <dbReference type="ARBA" id="ARBA00015611"/>
    </source>
</evidence>
<dbReference type="EC" id="3.4.11.2" evidence="4"/>
<evidence type="ECO:0000256" key="7">
    <source>
        <dbReference type="ARBA" id="ARBA00022670"/>
    </source>
</evidence>
<dbReference type="Proteomes" id="UP000658613">
    <property type="component" value="Unassembled WGS sequence"/>
</dbReference>
<organism evidence="17 18">
    <name type="scientific">Corynebacterium aquatimens</name>
    <dbReference type="NCBI Taxonomy" id="1190508"/>
    <lineage>
        <taxon>Bacteria</taxon>
        <taxon>Bacillati</taxon>
        <taxon>Actinomycetota</taxon>
        <taxon>Actinomycetes</taxon>
        <taxon>Mycobacteriales</taxon>
        <taxon>Corynebacteriaceae</taxon>
        <taxon>Corynebacterium</taxon>
    </lineage>
</organism>
<dbReference type="GO" id="GO:0016020">
    <property type="term" value="C:membrane"/>
    <property type="evidence" value="ECO:0007669"/>
    <property type="project" value="TreeGrafter"/>
</dbReference>
<evidence type="ECO:0000259" key="15">
    <source>
        <dbReference type="Pfam" id="PF11838"/>
    </source>
</evidence>
<dbReference type="GO" id="GO:0006508">
    <property type="term" value="P:proteolysis"/>
    <property type="evidence" value="ECO:0007669"/>
    <property type="project" value="UniProtKB-KW"/>
</dbReference>
<name>A0A931E2V1_9CORY</name>
<dbReference type="GO" id="GO:0070006">
    <property type="term" value="F:metalloaminopeptidase activity"/>
    <property type="evidence" value="ECO:0007669"/>
    <property type="project" value="TreeGrafter"/>
</dbReference>
<dbReference type="InterPro" id="IPR042097">
    <property type="entry name" value="Aminopeptidase_N-like_N_sf"/>
</dbReference>
<accession>A0A931E2V1</accession>
<evidence type="ECO:0000313" key="18">
    <source>
        <dbReference type="Proteomes" id="UP000658613"/>
    </source>
</evidence>
<feature type="domain" description="Aminopeptidase N-like N-terminal" evidence="16">
    <location>
        <begin position="87"/>
        <end position="176"/>
    </location>
</feature>
<dbReference type="InterPro" id="IPR027268">
    <property type="entry name" value="Peptidase_M4/M1_CTD_sf"/>
</dbReference>
<evidence type="ECO:0000259" key="14">
    <source>
        <dbReference type="Pfam" id="PF01433"/>
    </source>
</evidence>
<evidence type="ECO:0000256" key="2">
    <source>
        <dbReference type="ARBA" id="ARBA00001947"/>
    </source>
</evidence>
<evidence type="ECO:0000256" key="11">
    <source>
        <dbReference type="ARBA" id="ARBA00023049"/>
    </source>
</evidence>
<dbReference type="GO" id="GO:0043171">
    <property type="term" value="P:peptide catabolic process"/>
    <property type="evidence" value="ECO:0007669"/>
    <property type="project" value="TreeGrafter"/>
</dbReference>
<dbReference type="CDD" id="cd09602">
    <property type="entry name" value="M1_APN"/>
    <property type="match status" value="1"/>
</dbReference>
<evidence type="ECO:0000256" key="6">
    <source>
        <dbReference type="ARBA" id="ARBA00022438"/>
    </source>
</evidence>
<evidence type="ECO:0000256" key="8">
    <source>
        <dbReference type="ARBA" id="ARBA00022723"/>
    </source>
</evidence>
<dbReference type="GO" id="GO:0005737">
    <property type="term" value="C:cytoplasm"/>
    <property type="evidence" value="ECO:0007669"/>
    <property type="project" value="TreeGrafter"/>
</dbReference>
<dbReference type="Gene3D" id="2.60.40.1730">
    <property type="entry name" value="tricorn interacting facor f3 domain"/>
    <property type="match status" value="1"/>
</dbReference>
<keyword evidence="18" id="KW-1185">Reference proteome</keyword>
<evidence type="ECO:0000256" key="9">
    <source>
        <dbReference type="ARBA" id="ARBA00022801"/>
    </source>
</evidence>
<protein>
    <recommendedName>
        <fullName evidence="5">Aminopeptidase N</fullName>
        <ecNumber evidence="4">3.4.11.2</ecNumber>
    </recommendedName>
    <alternativeName>
        <fullName evidence="12">Alanine aminopeptidase</fullName>
    </alternativeName>
    <alternativeName>
        <fullName evidence="13">Lysyl aminopeptidase</fullName>
    </alternativeName>
</protein>
<comment type="caution">
    <text evidence="17">The sequence shown here is derived from an EMBL/GenBank/DDBJ whole genome shotgun (WGS) entry which is preliminary data.</text>
</comment>
<dbReference type="RefSeq" id="WP_196824637.1">
    <property type="nucleotide sequence ID" value="NZ_CP046980.1"/>
</dbReference>
<dbReference type="GO" id="GO:0005615">
    <property type="term" value="C:extracellular space"/>
    <property type="evidence" value="ECO:0007669"/>
    <property type="project" value="TreeGrafter"/>
</dbReference>
<keyword evidence="9 17" id="KW-0378">Hydrolase</keyword>
<feature type="domain" description="ERAP1-like C-terminal" evidence="15">
    <location>
        <begin position="506"/>
        <end position="799"/>
    </location>
</feature>
<keyword evidence="6 17" id="KW-0031">Aminopeptidase</keyword>
<sequence>MKTNLRRIDAEARAELISDVHYDVALDITGAETFTSRTTVAFTSGEGEAFFDLIADRFEATLDGTRIDDRSLTLTQGTHELVVDATQTYSHTGEGLHKFVDPADGKEYLYTQFEPAYAQLVFACFDQPDLKATYDIAVTAPERYVVVLNESVDVDNRGDGTAVTSTKIDYPLSTYLIAVIAGEYESVHDEYTDSHGEIPLGLYARASIIKHMDSERLFRETKEGFGYFHKKFGRAYPFGKYDQIFCPEYNMGAMENVGAVTLRDEYVFTSPPTPFRYERRNDTILHEMAHMWFGDLVTMKWWDDLWLNESFATWSAAIAQAEATEFENAWVTFASIEKAWAYAADQLPSTHPIAADAPDIETAEQNFDGITYAKGASVLKQLAAYVGVEQFFAGVRDHFANHAFANATFADLLGALEKASGRDLSDWADQWLRTTGVSILRPDTSGGAFTVIQESPVQRTHRVGVGLYSRDEASGKVTRTHYVEVDITGAETAVPELDGVPHDLALVNDEDLTYCLMGLTDEHTQFVLDYLGDIVDPMARTLCWSAIWEAVRGGRLPARKFVELVARFAGAEDQPAVQERLLGQATSAVKYYVSPDWQREGYALLENAFRGQEPRIIFDRALAQLDQLGPDSISYLRDLLYGDSATDNQELRWLALTALTANGEFDGDAAAKAAAEEDDPSSQGEVSRLRIRAAADKRWAWDELTGVGAADISNLASRHLIEGIMWNDRGLEGLTDEFFRIAPQLWDTLSNEMAQRTLEGLYPAYDISQSAVDKAHDLLNADVPAGLKRVISEGQDRAARAVRNRAVDEAS</sequence>
<keyword evidence="7" id="KW-0645">Protease</keyword>
<dbReference type="AlphaFoldDB" id="A0A931E2V1"/>
<dbReference type="InterPro" id="IPR024571">
    <property type="entry name" value="ERAP1-like_C_dom"/>
</dbReference>
<keyword evidence="10" id="KW-0862">Zinc</keyword>
<dbReference type="GO" id="GO:0016285">
    <property type="term" value="F:alanyl aminopeptidase activity"/>
    <property type="evidence" value="ECO:0007669"/>
    <property type="project" value="UniProtKB-EC"/>
</dbReference>
<dbReference type="InterPro" id="IPR045357">
    <property type="entry name" value="Aminopeptidase_N-like_N"/>
</dbReference>
<dbReference type="Gene3D" id="1.10.390.10">
    <property type="entry name" value="Neutral Protease Domain 2"/>
    <property type="match status" value="1"/>
</dbReference>
<dbReference type="EMBL" id="JADOUE010000001">
    <property type="protein sequence ID" value="MBG6122201.1"/>
    <property type="molecule type" value="Genomic_DNA"/>
</dbReference>
<evidence type="ECO:0000256" key="4">
    <source>
        <dbReference type="ARBA" id="ARBA00012564"/>
    </source>
</evidence>
<evidence type="ECO:0000259" key="16">
    <source>
        <dbReference type="Pfam" id="PF17900"/>
    </source>
</evidence>
<evidence type="ECO:0000313" key="17">
    <source>
        <dbReference type="EMBL" id="MBG6122201.1"/>
    </source>
</evidence>
<feature type="domain" description="Peptidase M1 membrane alanine aminopeptidase" evidence="14">
    <location>
        <begin position="220"/>
        <end position="431"/>
    </location>
</feature>
<dbReference type="InterPro" id="IPR012778">
    <property type="entry name" value="Pept_M1_aminopeptidase"/>
</dbReference>
<comment type="similarity">
    <text evidence="3">Belongs to the peptidase M1 family.</text>
</comment>
<dbReference type="FunFam" id="1.10.390.10:FF:000004">
    <property type="entry name" value="Aminopeptidase N"/>
    <property type="match status" value="1"/>
</dbReference>
<dbReference type="NCBIfam" id="TIGR02412">
    <property type="entry name" value="pepN_strep_liv"/>
    <property type="match status" value="1"/>
</dbReference>
<dbReference type="Pfam" id="PF11838">
    <property type="entry name" value="ERAP1_C"/>
    <property type="match status" value="1"/>
</dbReference>
<dbReference type="GO" id="GO:0042277">
    <property type="term" value="F:peptide binding"/>
    <property type="evidence" value="ECO:0007669"/>
    <property type="project" value="TreeGrafter"/>
</dbReference>
<evidence type="ECO:0000256" key="13">
    <source>
        <dbReference type="ARBA" id="ARBA00031533"/>
    </source>
</evidence>
<comment type="catalytic activity">
    <reaction evidence="1">
        <text>Release of an N-terminal amino acid, Xaa-|-Yaa- from a peptide, amide or arylamide. Xaa is preferably Ala, but may be most amino acids including Pro (slow action). When a terminal hydrophobic residue is followed by a prolyl residue, the two may be released as an intact Xaa-Pro dipeptide.</text>
        <dbReference type="EC" id="3.4.11.2"/>
    </reaction>
</comment>
<dbReference type="Pfam" id="PF17900">
    <property type="entry name" value="Peptidase_M1_N"/>
    <property type="match status" value="1"/>
</dbReference>
<dbReference type="SUPFAM" id="SSF55486">
    <property type="entry name" value="Metalloproteases ('zincins'), catalytic domain"/>
    <property type="match status" value="1"/>
</dbReference>
<dbReference type="PRINTS" id="PR00756">
    <property type="entry name" value="ALADIPTASE"/>
</dbReference>
<dbReference type="SUPFAM" id="SSF63737">
    <property type="entry name" value="Leukotriene A4 hydrolase N-terminal domain"/>
    <property type="match status" value="1"/>
</dbReference>
<reference evidence="17" key="1">
    <citation type="submission" date="2020-11" db="EMBL/GenBank/DDBJ databases">
        <title>Sequencing the genomes of 1000 actinobacteria strains.</title>
        <authorList>
            <person name="Klenk H.-P."/>
        </authorList>
    </citation>
    <scope>NUCLEOTIDE SEQUENCE</scope>
    <source>
        <strain evidence="17">DSM 45632</strain>
    </source>
</reference>
<dbReference type="InterPro" id="IPR001930">
    <property type="entry name" value="Peptidase_M1"/>
</dbReference>
<dbReference type="InterPro" id="IPR050344">
    <property type="entry name" value="Peptidase_M1_aminopeptidases"/>
</dbReference>
<dbReference type="GO" id="GO:0008270">
    <property type="term" value="F:zinc ion binding"/>
    <property type="evidence" value="ECO:0007669"/>
    <property type="project" value="InterPro"/>
</dbReference>
<dbReference type="PANTHER" id="PTHR11533:SF174">
    <property type="entry name" value="PUROMYCIN-SENSITIVE AMINOPEPTIDASE-RELATED"/>
    <property type="match status" value="1"/>
</dbReference>
<evidence type="ECO:0000256" key="10">
    <source>
        <dbReference type="ARBA" id="ARBA00022833"/>
    </source>
</evidence>
<dbReference type="InterPro" id="IPR014782">
    <property type="entry name" value="Peptidase_M1_dom"/>
</dbReference>
<evidence type="ECO:0000256" key="1">
    <source>
        <dbReference type="ARBA" id="ARBA00000098"/>
    </source>
</evidence>
<keyword evidence="11" id="KW-0482">Metalloprotease</keyword>
<dbReference type="PANTHER" id="PTHR11533">
    <property type="entry name" value="PROTEASE M1 ZINC METALLOPROTEASE"/>
    <property type="match status" value="1"/>
</dbReference>
<comment type="cofactor">
    <cofactor evidence="2">
        <name>Zn(2+)</name>
        <dbReference type="ChEBI" id="CHEBI:29105"/>
    </cofactor>
</comment>
<dbReference type="Pfam" id="PF01433">
    <property type="entry name" value="Peptidase_M1"/>
    <property type="match status" value="1"/>
</dbReference>
<evidence type="ECO:0000256" key="12">
    <source>
        <dbReference type="ARBA" id="ARBA00029811"/>
    </source>
</evidence>
<evidence type="ECO:0000256" key="3">
    <source>
        <dbReference type="ARBA" id="ARBA00010136"/>
    </source>
</evidence>
<keyword evidence="8" id="KW-0479">Metal-binding</keyword>
<proteinExistence type="inferred from homology"/>